<evidence type="ECO:0000313" key="14">
    <source>
        <dbReference type="Proteomes" id="UP000178162"/>
    </source>
</evidence>
<evidence type="ECO:0000256" key="11">
    <source>
        <dbReference type="PIRSR" id="PIRSR018427-1"/>
    </source>
</evidence>
<sequence length="189" mass="21609">MISEDIVVLVNDKNEPLGTAPKLYVHGGNTPLHRGFSVFLFNIRGELLLQQRSRKKKTFPLVWSNSVCGHPKMLESALQAAKRGLKYEIGITNVKVYEILPDFRYTAKQDGVKENELCPVFAAFSNQALKINKEEVENTCWINWNEFLEKIKEKPTKYSSWSVEEATLLSKNPSFNKLLAKYTAKQETI</sequence>
<comment type="pathway">
    <text evidence="1">Isoprenoid biosynthesis; dimethylallyl diphosphate biosynthesis; dimethylallyl diphosphate from isopentenyl diphosphate: step 1/1.</text>
</comment>
<keyword evidence="8" id="KW-0414">Isoprene biosynthesis</keyword>
<reference evidence="13 14" key="1">
    <citation type="journal article" date="2016" name="Nat. Commun.">
        <title>Thousands of microbial genomes shed light on interconnected biogeochemical processes in an aquifer system.</title>
        <authorList>
            <person name="Anantharaman K."/>
            <person name="Brown C.T."/>
            <person name="Hug L.A."/>
            <person name="Sharon I."/>
            <person name="Castelle C.J."/>
            <person name="Probst A.J."/>
            <person name="Thomas B.C."/>
            <person name="Singh A."/>
            <person name="Wilkins M.J."/>
            <person name="Karaoz U."/>
            <person name="Brodie E.L."/>
            <person name="Williams K.H."/>
            <person name="Hubbard S.S."/>
            <person name="Banfield J.F."/>
        </authorList>
    </citation>
    <scope>NUCLEOTIDE SEQUENCE [LARGE SCALE GENOMIC DNA]</scope>
</reference>
<dbReference type="PANTHER" id="PTHR10885:SF0">
    <property type="entry name" value="ISOPENTENYL-DIPHOSPHATE DELTA-ISOMERASE"/>
    <property type="match status" value="1"/>
</dbReference>
<dbReference type="GO" id="GO:0004452">
    <property type="term" value="F:isopentenyl-diphosphate delta-isomerase activity"/>
    <property type="evidence" value="ECO:0007669"/>
    <property type="project" value="UniProtKB-UniRule"/>
</dbReference>
<dbReference type="InterPro" id="IPR011876">
    <property type="entry name" value="IsopentenylPP_isomerase_typ1"/>
</dbReference>
<evidence type="ECO:0000256" key="5">
    <source>
        <dbReference type="ARBA" id="ARBA00022723"/>
    </source>
</evidence>
<organism evidence="13 14">
    <name type="scientific">Candidatus Woykebacteria bacterium RBG_16_39_9b</name>
    <dbReference type="NCBI Taxonomy" id="1802595"/>
    <lineage>
        <taxon>Bacteria</taxon>
        <taxon>Candidatus Woykeibacteriota</taxon>
    </lineage>
</organism>
<dbReference type="NCBIfam" id="NF002995">
    <property type="entry name" value="PRK03759.1"/>
    <property type="match status" value="1"/>
</dbReference>
<keyword evidence="6" id="KW-0460">Magnesium</keyword>
<dbReference type="PANTHER" id="PTHR10885">
    <property type="entry name" value="ISOPENTENYL-DIPHOSPHATE DELTA-ISOMERASE"/>
    <property type="match status" value="1"/>
</dbReference>
<evidence type="ECO:0000256" key="3">
    <source>
        <dbReference type="ARBA" id="ARBA00012057"/>
    </source>
</evidence>
<dbReference type="CDD" id="cd02885">
    <property type="entry name" value="NUDIX_IPP_Isomerase"/>
    <property type="match status" value="1"/>
</dbReference>
<feature type="domain" description="Nudix hydrolase" evidence="12">
    <location>
        <begin position="31"/>
        <end position="164"/>
    </location>
</feature>
<evidence type="ECO:0000256" key="2">
    <source>
        <dbReference type="ARBA" id="ARBA00007579"/>
    </source>
</evidence>
<dbReference type="STRING" id="1802595.A2134_03485"/>
<feature type="active site" evidence="11">
    <location>
        <position position="68"/>
    </location>
</feature>
<protein>
    <recommendedName>
        <fullName evidence="3 10">Isopentenyl-diphosphate delta-isomerase</fullName>
        <ecNumber evidence="3 10">5.3.3.2</ecNumber>
    </recommendedName>
</protein>
<dbReference type="SUPFAM" id="SSF55811">
    <property type="entry name" value="Nudix"/>
    <property type="match status" value="1"/>
</dbReference>
<accession>A0A1G1WD31</accession>
<evidence type="ECO:0000256" key="1">
    <source>
        <dbReference type="ARBA" id="ARBA00004826"/>
    </source>
</evidence>
<dbReference type="EC" id="5.3.3.2" evidence="3 10"/>
<evidence type="ECO:0000256" key="6">
    <source>
        <dbReference type="ARBA" id="ARBA00022842"/>
    </source>
</evidence>
<dbReference type="InterPro" id="IPR000086">
    <property type="entry name" value="NUDIX_hydrolase_dom"/>
</dbReference>
<dbReference type="InterPro" id="IPR015797">
    <property type="entry name" value="NUDIX_hydrolase-like_dom_sf"/>
</dbReference>
<dbReference type="HAMAP" id="MF_00202">
    <property type="entry name" value="Idi"/>
    <property type="match status" value="1"/>
</dbReference>
<keyword evidence="9 13" id="KW-0413">Isomerase</keyword>
<dbReference type="GO" id="GO:0046872">
    <property type="term" value="F:metal ion binding"/>
    <property type="evidence" value="ECO:0007669"/>
    <property type="project" value="UniProtKB-KW"/>
</dbReference>
<evidence type="ECO:0000256" key="10">
    <source>
        <dbReference type="NCBIfam" id="TIGR02150"/>
    </source>
</evidence>
<dbReference type="Proteomes" id="UP000178162">
    <property type="component" value="Unassembled WGS sequence"/>
</dbReference>
<comment type="caution">
    <text evidence="13">The sequence shown here is derived from an EMBL/GenBank/DDBJ whole genome shotgun (WGS) entry which is preliminary data.</text>
</comment>
<keyword evidence="4" id="KW-0963">Cytoplasm</keyword>
<dbReference type="NCBIfam" id="TIGR02150">
    <property type="entry name" value="IPP_isom_1"/>
    <property type="match status" value="1"/>
</dbReference>
<evidence type="ECO:0000256" key="7">
    <source>
        <dbReference type="ARBA" id="ARBA00023211"/>
    </source>
</evidence>
<dbReference type="GO" id="GO:0008299">
    <property type="term" value="P:isoprenoid biosynthetic process"/>
    <property type="evidence" value="ECO:0007669"/>
    <property type="project" value="UniProtKB-UniRule"/>
</dbReference>
<dbReference type="GO" id="GO:0050992">
    <property type="term" value="P:dimethylallyl diphosphate biosynthetic process"/>
    <property type="evidence" value="ECO:0007669"/>
    <property type="project" value="UniProtKB-UniPathway"/>
</dbReference>
<evidence type="ECO:0000259" key="12">
    <source>
        <dbReference type="PROSITE" id="PS51462"/>
    </source>
</evidence>
<dbReference type="InterPro" id="IPR056375">
    <property type="entry name" value="Idi_bact"/>
</dbReference>
<keyword evidence="5" id="KW-0479">Metal-binding</keyword>
<dbReference type="PROSITE" id="PS51462">
    <property type="entry name" value="NUDIX"/>
    <property type="match status" value="1"/>
</dbReference>
<feature type="active site" evidence="11">
    <location>
        <position position="116"/>
    </location>
</feature>
<evidence type="ECO:0000256" key="9">
    <source>
        <dbReference type="ARBA" id="ARBA00023235"/>
    </source>
</evidence>
<comment type="similarity">
    <text evidence="2">Belongs to the IPP isomerase type 1 family.</text>
</comment>
<evidence type="ECO:0000256" key="8">
    <source>
        <dbReference type="ARBA" id="ARBA00023229"/>
    </source>
</evidence>
<dbReference type="Gene3D" id="3.90.79.10">
    <property type="entry name" value="Nucleoside Triphosphate Pyrophosphohydrolase"/>
    <property type="match status" value="1"/>
</dbReference>
<evidence type="ECO:0000256" key="4">
    <source>
        <dbReference type="ARBA" id="ARBA00022490"/>
    </source>
</evidence>
<proteinExistence type="inferred from homology"/>
<dbReference type="PIRSF" id="PIRSF018427">
    <property type="entry name" value="Isopntndiph_ism"/>
    <property type="match status" value="1"/>
</dbReference>
<keyword evidence="7" id="KW-0464">Manganese</keyword>
<dbReference type="UniPathway" id="UPA00059">
    <property type="reaction ID" value="UER00104"/>
</dbReference>
<name>A0A1G1WD31_9BACT</name>
<gene>
    <name evidence="13" type="ORF">A2134_03485</name>
</gene>
<dbReference type="EMBL" id="MHCR01000014">
    <property type="protein sequence ID" value="OGY25598.1"/>
    <property type="molecule type" value="Genomic_DNA"/>
</dbReference>
<evidence type="ECO:0000313" key="13">
    <source>
        <dbReference type="EMBL" id="OGY25598.1"/>
    </source>
</evidence>
<dbReference type="Pfam" id="PF00293">
    <property type="entry name" value="NUDIX"/>
    <property type="match status" value="1"/>
</dbReference>
<dbReference type="AlphaFoldDB" id="A0A1G1WD31"/>